<protein>
    <recommendedName>
        <fullName evidence="10">Cytochrome P450</fullName>
    </recommendedName>
</protein>
<dbReference type="Pfam" id="PF00067">
    <property type="entry name" value="p450"/>
    <property type="match status" value="1"/>
</dbReference>
<evidence type="ECO:0000256" key="1">
    <source>
        <dbReference type="ARBA" id="ARBA00010617"/>
    </source>
</evidence>
<keyword evidence="4" id="KW-0560">Oxidoreductase</keyword>
<dbReference type="EMBL" id="CAJOAX010001339">
    <property type="protein sequence ID" value="CAF3707334.1"/>
    <property type="molecule type" value="Genomic_DNA"/>
</dbReference>
<dbReference type="EMBL" id="CAJNOO010000009">
    <property type="protein sequence ID" value="CAF0738109.1"/>
    <property type="molecule type" value="Genomic_DNA"/>
</dbReference>
<comment type="caution">
    <text evidence="7">The sequence shown here is derived from an EMBL/GenBank/DDBJ whole genome shotgun (WGS) entry which is preliminary data.</text>
</comment>
<dbReference type="Proteomes" id="UP000663882">
    <property type="component" value="Unassembled WGS sequence"/>
</dbReference>
<accession>A0A813NN34</accession>
<gene>
    <name evidence="8" type="ORF">OTI717_LOCUS12941</name>
    <name evidence="7" type="ORF">RFH988_LOCUS568</name>
</gene>
<dbReference type="PRINTS" id="PR00463">
    <property type="entry name" value="EP450I"/>
</dbReference>
<dbReference type="InterPro" id="IPR002401">
    <property type="entry name" value="Cyt_P450_E_grp-I"/>
</dbReference>
<dbReference type="GO" id="GO:0004497">
    <property type="term" value="F:monooxygenase activity"/>
    <property type="evidence" value="ECO:0007669"/>
    <property type="project" value="UniProtKB-KW"/>
</dbReference>
<dbReference type="PRINTS" id="PR00385">
    <property type="entry name" value="P450"/>
</dbReference>
<evidence type="ECO:0000313" key="7">
    <source>
        <dbReference type="EMBL" id="CAF0738109.1"/>
    </source>
</evidence>
<dbReference type="InterPro" id="IPR036396">
    <property type="entry name" value="Cyt_P450_sf"/>
</dbReference>
<evidence type="ECO:0000256" key="6">
    <source>
        <dbReference type="ARBA" id="ARBA00023033"/>
    </source>
</evidence>
<dbReference type="OrthoDB" id="1470350at2759"/>
<proteinExistence type="inferred from homology"/>
<dbReference type="PANTHER" id="PTHR24291:SF50">
    <property type="entry name" value="BIFUNCTIONAL ALBAFLAVENONE MONOOXYGENASE_TERPENE SYNTHASE"/>
    <property type="match status" value="1"/>
</dbReference>
<evidence type="ECO:0008006" key="10">
    <source>
        <dbReference type="Google" id="ProtNLM"/>
    </source>
</evidence>
<evidence type="ECO:0000256" key="2">
    <source>
        <dbReference type="ARBA" id="ARBA00022617"/>
    </source>
</evidence>
<dbReference type="SUPFAM" id="SSF48264">
    <property type="entry name" value="Cytochrome P450"/>
    <property type="match status" value="1"/>
</dbReference>
<evidence type="ECO:0000256" key="5">
    <source>
        <dbReference type="ARBA" id="ARBA00023004"/>
    </source>
</evidence>
<dbReference type="GO" id="GO:0005506">
    <property type="term" value="F:iron ion binding"/>
    <property type="evidence" value="ECO:0007669"/>
    <property type="project" value="InterPro"/>
</dbReference>
<keyword evidence="6" id="KW-0503">Monooxygenase</keyword>
<evidence type="ECO:0000256" key="4">
    <source>
        <dbReference type="ARBA" id="ARBA00023002"/>
    </source>
</evidence>
<keyword evidence="2" id="KW-0349">Heme</keyword>
<dbReference type="GO" id="GO:0016705">
    <property type="term" value="F:oxidoreductase activity, acting on paired donors, with incorporation or reduction of molecular oxygen"/>
    <property type="evidence" value="ECO:0007669"/>
    <property type="project" value="InterPro"/>
</dbReference>
<name>A0A813NN34_9BILA</name>
<keyword evidence="3" id="KW-0479">Metal-binding</keyword>
<evidence type="ECO:0000313" key="9">
    <source>
        <dbReference type="Proteomes" id="UP000663882"/>
    </source>
</evidence>
<sequence length="388" mass="44356">MPEIRRARDNNAIFEYHENLAKKHGPIFLIGYGPLVRLVVLEPDLLADVLGRSHISDYTKPRDLTTVLKPLIGSHNLLVSMGLEHERARQMLNPAFHFVNLQSMISIMADRTAEAIHRLLTSSTNQPIDLQKELNSLTLTIIASSAFGQGFETIVDAKEIMSRTFTEALEAVMYRTMRMVNLIPFLARLPFWRKHIVDRATRMVNGFVDQIISDRRQGKSTSSCVGADLLDLLLSAVDDQGQPFTDEEIKEQALTFVLAGHETTGNLMAWVMYVLMTHEHVLHACRDEIDRILPNGLEPTYDHLSSLSVCEAVIYETLRLYPPAPLFTRYCIRAHTIGSEGHKQLHIPVHTTVWLNTYTLHRRAEFWPRPHEFDYTRWLRDPSTVDPN</sequence>
<comment type="similarity">
    <text evidence="1">Belongs to the cytochrome P450 family.</text>
</comment>
<dbReference type="InterPro" id="IPR001128">
    <property type="entry name" value="Cyt_P450"/>
</dbReference>
<evidence type="ECO:0000256" key="3">
    <source>
        <dbReference type="ARBA" id="ARBA00022723"/>
    </source>
</evidence>
<dbReference type="GO" id="GO:0020037">
    <property type="term" value="F:heme binding"/>
    <property type="evidence" value="ECO:0007669"/>
    <property type="project" value="InterPro"/>
</dbReference>
<dbReference type="AlphaFoldDB" id="A0A813NN34"/>
<keyword evidence="5" id="KW-0408">Iron</keyword>
<dbReference type="InterPro" id="IPR050196">
    <property type="entry name" value="Cytochrome_P450_Monoox"/>
</dbReference>
<dbReference type="PANTHER" id="PTHR24291">
    <property type="entry name" value="CYTOCHROME P450 FAMILY 4"/>
    <property type="match status" value="1"/>
</dbReference>
<dbReference type="Proteomes" id="UP000663823">
    <property type="component" value="Unassembled WGS sequence"/>
</dbReference>
<organism evidence="7 9">
    <name type="scientific">Rotaria sordida</name>
    <dbReference type="NCBI Taxonomy" id="392033"/>
    <lineage>
        <taxon>Eukaryota</taxon>
        <taxon>Metazoa</taxon>
        <taxon>Spiralia</taxon>
        <taxon>Gnathifera</taxon>
        <taxon>Rotifera</taxon>
        <taxon>Eurotatoria</taxon>
        <taxon>Bdelloidea</taxon>
        <taxon>Philodinida</taxon>
        <taxon>Philodinidae</taxon>
        <taxon>Rotaria</taxon>
    </lineage>
</organism>
<evidence type="ECO:0000313" key="8">
    <source>
        <dbReference type="EMBL" id="CAF3707334.1"/>
    </source>
</evidence>
<dbReference type="Gene3D" id="1.10.630.10">
    <property type="entry name" value="Cytochrome P450"/>
    <property type="match status" value="1"/>
</dbReference>
<reference evidence="7" key="1">
    <citation type="submission" date="2021-02" db="EMBL/GenBank/DDBJ databases">
        <authorList>
            <person name="Nowell W R."/>
        </authorList>
    </citation>
    <scope>NUCLEOTIDE SEQUENCE</scope>
</reference>